<evidence type="ECO:0008006" key="3">
    <source>
        <dbReference type="Google" id="ProtNLM"/>
    </source>
</evidence>
<keyword evidence="2" id="KW-1185">Reference proteome</keyword>
<dbReference type="AlphaFoldDB" id="A0A8K0D5U0"/>
<dbReference type="EMBL" id="VTPC01006217">
    <property type="protein sequence ID" value="KAF2895135.1"/>
    <property type="molecule type" value="Genomic_DNA"/>
</dbReference>
<organism evidence="1 2">
    <name type="scientific">Ignelater luminosus</name>
    <name type="common">Cucubano</name>
    <name type="synonym">Pyrophorus luminosus</name>
    <dbReference type="NCBI Taxonomy" id="2038154"/>
    <lineage>
        <taxon>Eukaryota</taxon>
        <taxon>Metazoa</taxon>
        <taxon>Ecdysozoa</taxon>
        <taxon>Arthropoda</taxon>
        <taxon>Hexapoda</taxon>
        <taxon>Insecta</taxon>
        <taxon>Pterygota</taxon>
        <taxon>Neoptera</taxon>
        <taxon>Endopterygota</taxon>
        <taxon>Coleoptera</taxon>
        <taxon>Polyphaga</taxon>
        <taxon>Elateriformia</taxon>
        <taxon>Elateroidea</taxon>
        <taxon>Elateridae</taxon>
        <taxon>Agrypninae</taxon>
        <taxon>Pyrophorini</taxon>
        <taxon>Ignelater</taxon>
    </lineage>
</organism>
<name>A0A8K0D5U0_IGNLU</name>
<evidence type="ECO:0000313" key="1">
    <source>
        <dbReference type="EMBL" id="KAF2895135.1"/>
    </source>
</evidence>
<sequence length="240" mass="27751">MGVVRKRRGHKRSSFLIIKKVLSMQECTGSKDPFLCQTEDLFPLPRFRFNLDHTNTVRRSIEIQILFLISVIFIELNFQAQSAANFIIERCYPCENVPNQKINYSVNPKTFSHPQVLDVTLITPIPLGDQLKFIMIIDLENTIGVKSWQRLVKLEDDFCRAMHSYMGSFAYQMETAMGIQPRGVCPIPKGHYHAVNYTADYSLMRLQAFPFGRLRLTIKYLEKSTKDILLCTITLVTNKH</sequence>
<reference evidence="1" key="1">
    <citation type="submission" date="2019-08" db="EMBL/GenBank/DDBJ databases">
        <title>The genome of the North American firefly Photinus pyralis.</title>
        <authorList>
            <consortium name="Photinus pyralis genome working group"/>
            <person name="Fallon T.R."/>
            <person name="Sander Lower S.E."/>
            <person name="Weng J.-K."/>
        </authorList>
    </citation>
    <scope>NUCLEOTIDE SEQUENCE</scope>
    <source>
        <strain evidence="1">TRF0915ILg1</strain>
        <tissue evidence="1">Whole body</tissue>
    </source>
</reference>
<evidence type="ECO:0000313" key="2">
    <source>
        <dbReference type="Proteomes" id="UP000801492"/>
    </source>
</evidence>
<gene>
    <name evidence="1" type="ORF">ILUMI_11040</name>
</gene>
<protein>
    <recommendedName>
        <fullName evidence="3">MD-2-related lipid-recognition domain-containing protein</fullName>
    </recommendedName>
</protein>
<dbReference type="OrthoDB" id="6814999at2759"/>
<dbReference type="Proteomes" id="UP000801492">
    <property type="component" value="Unassembled WGS sequence"/>
</dbReference>
<comment type="caution">
    <text evidence="1">The sequence shown here is derived from an EMBL/GenBank/DDBJ whole genome shotgun (WGS) entry which is preliminary data.</text>
</comment>
<proteinExistence type="predicted"/>
<accession>A0A8K0D5U0</accession>